<dbReference type="Proteomes" id="UP000030355">
    <property type="component" value="Unassembled WGS sequence"/>
</dbReference>
<comment type="caution">
    <text evidence="1">The sequence shown here is derived from an EMBL/GenBank/DDBJ whole genome shotgun (WGS) entry which is preliminary data.</text>
</comment>
<accession>A0A0A2A8K8</accession>
<protein>
    <submittedName>
        <fullName evidence="1">Uncharacterized protein</fullName>
    </submittedName>
</protein>
<organism evidence="1 2">
    <name type="scientific">Prochlorococcus marinus str. MIT 9201</name>
    <dbReference type="NCBI Taxonomy" id="93057"/>
    <lineage>
        <taxon>Bacteria</taxon>
        <taxon>Bacillati</taxon>
        <taxon>Cyanobacteriota</taxon>
        <taxon>Cyanophyceae</taxon>
        <taxon>Synechococcales</taxon>
        <taxon>Prochlorococcaceae</taxon>
        <taxon>Prochlorococcus</taxon>
    </lineage>
</organism>
<dbReference type="AlphaFoldDB" id="A0A0A2A8K8"/>
<evidence type="ECO:0000313" key="2">
    <source>
        <dbReference type="Proteomes" id="UP000030355"/>
    </source>
</evidence>
<reference evidence="2" key="1">
    <citation type="journal article" date="2014" name="Sci. Data">
        <title>Genomes of diverse isolates of the marine cyanobacterium Prochlorococcus.</title>
        <authorList>
            <person name="Biller S."/>
            <person name="Berube P."/>
            <person name="Thompson J."/>
            <person name="Kelly L."/>
            <person name="Roggensack S."/>
            <person name="Awad L."/>
            <person name="Roache-Johnson K."/>
            <person name="Ding H."/>
            <person name="Giovannoni S.J."/>
            <person name="Moore L.R."/>
            <person name="Chisholm S.W."/>
        </authorList>
    </citation>
    <scope>NUCLEOTIDE SEQUENCE [LARGE SCALE GENOMIC DNA]</scope>
    <source>
        <strain evidence="2">MIT 9201</strain>
    </source>
</reference>
<name>A0A0A2A8K8_PROMR</name>
<gene>
    <name evidence="1" type="ORF">EU95_0633</name>
</gene>
<evidence type="ECO:0000313" key="1">
    <source>
        <dbReference type="EMBL" id="KGF96748.1"/>
    </source>
</evidence>
<dbReference type="EMBL" id="JNAL01000007">
    <property type="protein sequence ID" value="KGF96748.1"/>
    <property type="molecule type" value="Genomic_DNA"/>
</dbReference>
<sequence>MTTGISAPPIGKVTPIPNKEETITKSQIEFVLPFIKSKKAIKEATAKTIFTKCLTLLCVHPGVDNQPCNFAIATIEPVKVMAPTNIETDIETSLISDLKKSIFSKLFEIGKIATPNATKSEDIPPQPLNNATVSGIEVMGTFFASIAPNKLPTIDPIIIQIQD</sequence>
<proteinExistence type="predicted"/>